<name>A0AAV9BM15_ACOGR</name>
<dbReference type="Proteomes" id="UP001179952">
    <property type="component" value="Unassembled WGS sequence"/>
</dbReference>
<keyword evidence="3" id="KW-0809">Transit peptide</keyword>
<keyword evidence="2" id="KW-0805">Transcription regulation</keyword>
<proteinExistence type="inferred from homology"/>
<dbReference type="PANTHER" id="PTHR13068:SF236">
    <property type="entry name" value="OS02G0749800 PROTEIN"/>
    <property type="match status" value="1"/>
</dbReference>
<dbReference type="Gene3D" id="1.25.70.10">
    <property type="entry name" value="Transcription termination factor 3, mitochondrial"/>
    <property type="match status" value="1"/>
</dbReference>
<dbReference type="FunFam" id="1.25.70.10:FF:000001">
    <property type="entry name" value="Mitochondrial transcription termination factor-like"/>
    <property type="match status" value="1"/>
</dbReference>
<dbReference type="GO" id="GO:0006353">
    <property type="term" value="P:DNA-templated transcription termination"/>
    <property type="evidence" value="ECO:0007669"/>
    <property type="project" value="UniProtKB-KW"/>
</dbReference>
<dbReference type="EMBL" id="JAUJYN010000002">
    <property type="protein sequence ID" value="KAK1277284.1"/>
    <property type="molecule type" value="Genomic_DNA"/>
</dbReference>
<reference evidence="4" key="2">
    <citation type="submission" date="2023-06" db="EMBL/GenBank/DDBJ databases">
        <authorList>
            <person name="Ma L."/>
            <person name="Liu K.-W."/>
            <person name="Li Z."/>
            <person name="Hsiao Y.-Y."/>
            <person name="Qi Y."/>
            <person name="Fu T."/>
            <person name="Tang G."/>
            <person name="Zhang D."/>
            <person name="Sun W.-H."/>
            <person name="Liu D.-K."/>
            <person name="Li Y."/>
            <person name="Chen G.-Z."/>
            <person name="Liu X.-D."/>
            <person name="Liao X.-Y."/>
            <person name="Jiang Y.-T."/>
            <person name="Yu X."/>
            <person name="Hao Y."/>
            <person name="Huang J."/>
            <person name="Zhao X.-W."/>
            <person name="Ke S."/>
            <person name="Chen Y.-Y."/>
            <person name="Wu W.-L."/>
            <person name="Hsu J.-L."/>
            <person name="Lin Y.-F."/>
            <person name="Huang M.-D."/>
            <person name="Li C.-Y."/>
            <person name="Huang L."/>
            <person name="Wang Z.-W."/>
            <person name="Zhao X."/>
            <person name="Zhong W.-Y."/>
            <person name="Peng D.-H."/>
            <person name="Ahmad S."/>
            <person name="Lan S."/>
            <person name="Zhang J.-S."/>
            <person name="Tsai W.-C."/>
            <person name="Van De Peer Y."/>
            <person name="Liu Z.-J."/>
        </authorList>
    </citation>
    <scope>NUCLEOTIDE SEQUENCE</scope>
    <source>
        <strain evidence="4">SCP</strain>
        <tissue evidence="4">Leaves</tissue>
    </source>
</reference>
<keyword evidence="5" id="KW-1185">Reference proteome</keyword>
<evidence type="ECO:0000313" key="4">
    <source>
        <dbReference type="EMBL" id="KAK1277284.1"/>
    </source>
</evidence>
<evidence type="ECO:0000256" key="3">
    <source>
        <dbReference type="ARBA" id="ARBA00022946"/>
    </source>
</evidence>
<dbReference type="Pfam" id="PF02536">
    <property type="entry name" value="mTERF"/>
    <property type="match status" value="2"/>
</dbReference>
<dbReference type="InterPro" id="IPR003690">
    <property type="entry name" value="MTERF"/>
</dbReference>
<comment type="similarity">
    <text evidence="1">Belongs to the mTERF family.</text>
</comment>
<dbReference type="PANTHER" id="PTHR13068">
    <property type="entry name" value="CGI-12 PROTEIN-RELATED"/>
    <property type="match status" value="1"/>
</dbReference>
<sequence>MDFLRDVGFSITDLTFVLSKNPAILACSIDDRLVPAYGFLKSILGTDEAVIFTTKRESWLLHKDHKMMGLRIQALRDQGVLDSGISALIKRKPRIFLTGHPDRFTEAVTKVKAMGFKPLSFLFYSALGTILSISESKWEEKFELYRSFGWSKDDILSALKKQPEIMLTSQDKIRKMMDFFSKEPGLGLSILSSYPHLLWRSLEKAIIPRYSVIHVLTSQGLLNKDVNFSVICSLKKEKFLEKYVIQYQDKVPQVLQAYRGKMAHNQSLGNGSNLTIREVDLRYRNFRIAVAPWQPSTRGEQFCPVYPQFDTGKVASYTMTLCSPLFSMPSADRQQLNPMWMKDEYPN</sequence>
<comment type="caution">
    <text evidence="4">The sequence shown here is derived from an EMBL/GenBank/DDBJ whole genome shotgun (WGS) entry which is preliminary data.</text>
</comment>
<dbReference type="SMART" id="SM00733">
    <property type="entry name" value="Mterf"/>
    <property type="match status" value="5"/>
</dbReference>
<dbReference type="AlphaFoldDB" id="A0AAV9BM15"/>
<evidence type="ECO:0000256" key="2">
    <source>
        <dbReference type="ARBA" id="ARBA00022472"/>
    </source>
</evidence>
<keyword evidence="2" id="KW-0806">Transcription termination</keyword>
<protein>
    <submittedName>
        <fullName evidence="4">Uncharacterized protein</fullName>
    </submittedName>
</protein>
<gene>
    <name evidence="4" type="ORF">QJS04_geneDACA003510</name>
</gene>
<reference evidence="4" key="1">
    <citation type="journal article" date="2023" name="Nat. Commun.">
        <title>Diploid and tetraploid genomes of Acorus and the evolution of monocots.</title>
        <authorList>
            <person name="Ma L."/>
            <person name="Liu K.W."/>
            <person name="Li Z."/>
            <person name="Hsiao Y.Y."/>
            <person name="Qi Y."/>
            <person name="Fu T."/>
            <person name="Tang G.D."/>
            <person name="Zhang D."/>
            <person name="Sun W.H."/>
            <person name="Liu D.K."/>
            <person name="Li Y."/>
            <person name="Chen G.Z."/>
            <person name="Liu X.D."/>
            <person name="Liao X.Y."/>
            <person name="Jiang Y.T."/>
            <person name="Yu X."/>
            <person name="Hao Y."/>
            <person name="Huang J."/>
            <person name="Zhao X.W."/>
            <person name="Ke S."/>
            <person name="Chen Y.Y."/>
            <person name="Wu W.L."/>
            <person name="Hsu J.L."/>
            <person name="Lin Y.F."/>
            <person name="Huang M.D."/>
            <person name="Li C.Y."/>
            <person name="Huang L."/>
            <person name="Wang Z.W."/>
            <person name="Zhao X."/>
            <person name="Zhong W.Y."/>
            <person name="Peng D.H."/>
            <person name="Ahmad S."/>
            <person name="Lan S."/>
            <person name="Zhang J.S."/>
            <person name="Tsai W.C."/>
            <person name="Van de Peer Y."/>
            <person name="Liu Z.J."/>
        </authorList>
    </citation>
    <scope>NUCLEOTIDE SEQUENCE</scope>
    <source>
        <strain evidence="4">SCP</strain>
    </source>
</reference>
<accession>A0AAV9BM15</accession>
<evidence type="ECO:0000256" key="1">
    <source>
        <dbReference type="ARBA" id="ARBA00007692"/>
    </source>
</evidence>
<dbReference type="InterPro" id="IPR038538">
    <property type="entry name" value="MTERF_sf"/>
</dbReference>
<keyword evidence="2" id="KW-0804">Transcription</keyword>
<dbReference type="GO" id="GO:0003676">
    <property type="term" value="F:nucleic acid binding"/>
    <property type="evidence" value="ECO:0007669"/>
    <property type="project" value="InterPro"/>
</dbReference>
<organism evidence="4 5">
    <name type="scientific">Acorus gramineus</name>
    <name type="common">Dwarf sweet flag</name>
    <dbReference type="NCBI Taxonomy" id="55184"/>
    <lineage>
        <taxon>Eukaryota</taxon>
        <taxon>Viridiplantae</taxon>
        <taxon>Streptophyta</taxon>
        <taxon>Embryophyta</taxon>
        <taxon>Tracheophyta</taxon>
        <taxon>Spermatophyta</taxon>
        <taxon>Magnoliopsida</taxon>
        <taxon>Liliopsida</taxon>
        <taxon>Acoraceae</taxon>
        <taxon>Acorus</taxon>
    </lineage>
</organism>
<evidence type="ECO:0000313" key="5">
    <source>
        <dbReference type="Proteomes" id="UP001179952"/>
    </source>
</evidence>